<evidence type="ECO:0008006" key="3">
    <source>
        <dbReference type="Google" id="ProtNLM"/>
    </source>
</evidence>
<dbReference type="AlphaFoldDB" id="A0A2S7T795"/>
<evidence type="ECO:0000313" key="1">
    <source>
        <dbReference type="EMBL" id="PQJ15793.1"/>
    </source>
</evidence>
<keyword evidence="2" id="KW-1185">Reference proteome</keyword>
<gene>
    <name evidence="1" type="ORF">BST99_08690</name>
</gene>
<name>A0A2S7T795_9FLAO</name>
<dbReference type="Proteomes" id="UP000239366">
    <property type="component" value="Unassembled WGS sequence"/>
</dbReference>
<protein>
    <recommendedName>
        <fullName evidence="3">Peptidase MA-like domain-containing protein</fullName>
    </recommendedName>
</protein>
<sequence length="372" mass="43212">MAAIIMKLLQIIILLFLSFQAFGQKVTYNFNVDRADVETKKVIILFENYLASSPQNKGKNEFWNIEEQQKHKNYDFLESEFQPSLYMGFPVHVLSIKFRNNICQIKAQFSYCKEDGSPYVLAIVNYFAKKENGTFKLFNALTVNKQTWNCTTVGVVDFYYPTSHKFNYQKAQKLNKFINETCENFGVHPKPFEYYLADDYDEIQKLKGFDYYIGMGGQSKPSGKATDDKVYCGGLGEYYPHEVFHVQIDEHFPNKHFWVSEGVATLLGGSRGKSLDWHIKRTNIYLQKHSEIDLNDMLKLTNLDSETSYHYVLGGLIARKIVEKGSWSLLSEFMSSGKTDEDYYNAIEKYLGINKSELNDYIREQLQIEVKK</sequence>
<proteinExistence type="predicted"/>
<reference evidence="2" key="1">
    <citation type="submission" date="2016-11" db="EMBL/GenBank/DDBJ databases">
        <title>Trade-off between light-utilization and light-protection in marine flavobacteria.</title>
        <authorList>
            <person name="Kumagai Y."/>
            <person name="Yoshizawa S."/>
            <person name="Kogure K."/>
        </authorList>
    </citation>
    <scope>NUCLEOTIDE SEQUENCE [LARGE SCALE GENOMIC DNA]</scope>
    <source>
        <strain evidence="2">SG-18</strain>
    </source>
</reference>
<evidence type="ECO:0000313" key="2">
    <source>
        <dbReference type="Proteomes" id="UP000239366"/>
    </source>
</evidence>
<comment type="caution">
    <text evidence="1">The sequence shown here is derived from an EMBL/GenBank/DDBJ whole genome shotgun (WGS) entry which is preliminary data.</text>
</comment>
<dbReference type="OrthoDB" id="788362at2"/>
<dbReference type="RefSeq" id="WP_105001451.1">
    <property type="nucleotide sequence ID" value="NZ_MQVX01000001.1"/>
</dbReference>
<accession>A0A2S7T795</accession>
<organism evidence="1 2">
    <name type="scientific">Aureicoccus marinus</name>
    <dbReference type="NCBI Taxonomy" id="754435"/>
    <lineage>
        <taxon>Bacteria</taxon>
        <taxon>Pseudomonadati</taxon>
        <taxon>Bacteroidota</taxon>
        <taxon>Flavobacteriia</taxon>
        <taxon>Flavobacteriales</taxon>
        <taxon>Flavobacteriaceae</taxon>
        <taxon>Aureicoccus</taxon>
    </lineage>
</organism>
<dbReference type="EMBL" id="MQVX01000001">
    <property type="protein sequence ID" value="PQJ15793.1"/>
    <property type="molecule type" value="Genomic_DNA"/>
</dbReference>